<dbReference type="SUPFAM" id="SSF52821">
    <property type="entry name" value="Rhodanese/Cell cycle control phosphatase"/>
    <property type="match status" value="1"/>
</dbReference>
<evidence type="ECO:0000256" key="1">
    <source>
        <dbReference type="ARBA" id="ARBA00004120"/>
    </source>
</evidence>
<comment type="subcellular location">
    <subcellularLocation>
        <location evidence="1">Cytoplasm</location>
        <location evidence="1">Cytoskeleton</location>
        <location evidence="1">Cilium basal body</location>
    </subcellularLocation>
    <subcellularLocation>
        <location evidence="2">Cytoplasm</location>
        <location evidence="2">Cytoskeleton</location>
        <location evidence="2">Microtubule organizing center</location>
        <location evidence="2">Centrosome</location>
    </subcellularLocation>
</comment>
<protein>
    <recommendedName>
        <fullName evidence="12">Rhodanese domain-containing protein</fullName>
    </recommendedName>
</protein>
<reference evidence="14" key="2">
    <citation type="journal article" date="2021" name="Sci. Data">
        <title>Chromosome-scale genome sequencing, assembly and annotation of six genomes from subfamily Leishmaniinae.</title>
        <authorList>
            <person name="Almutairi H."/>
            <person name="Urbaniak M.D."/>
            <person name="Bates M.D."/>
            <person name="Jariyapan N."/>
            <person name="Kwakye-Nuako G."/>
            <person name="Thomaz Soccol V."/>
            <person name="Al-Salem W.S."/>
            <person name="Dillon R.J."/>
            <person name="Bates P.A."/>
            <person name="Gatherer D."/>
        </authorList>
    </citation>
    <scope>NUCLEOTIDE SEQUENCE [LARGE SCALE GENOMIC DNA]</scope>
</reference>
<dbReference type="PANTHER" id="PTHR44390">
    <property type="entry name" value="CENTROSOMAL PROTEIN OF 41 KDA"/>
    <property type="match status" value="1"/>
</dbReference>
<keyword evidence="4" id="KW-0963">Cytoplasm</keyword>
<dbReference type="GO" id="GO:0036064">
    <property type="term" value="C:ciliary basal body"/>
    <property type="evidence" value="ECO:0007669"/>
    <property type="project" value="TreeGrafter"/>
</dbReference>
<keyword evidence="5" id="KW-0970">Cilium biogenesis/degradation</keyword>
<dbReference type="CDD" id="cd00158">
    <property type="entry name" value="RHOD"/>
    <property type="match status" value="1"/>
</dbReference>
<name>A0A836GHV7_9TRYP</name>
<feature type="region of interest" description="Disordered" evidence="11">
    <location>
        <begin position="217"/>
        <end position="249"/>
    </location>
</feature>
<gene>
    <name evidence="13" type="ORF">LSCM4_01028</name>
</gene>
<accession>A0A836GHV7</accession>
<evidence type="ECO:0000256" key="11">
    <source>
        <dbReference type="SAM" id="MobiDB-lite"/>
    </source>
</evidence>
<evidence type="ECO:0000313" key="13">
    <source>
        <dbReference type="EMBL" id="KAG5467942.1"/>
    </source>
</evidence>
<proteinExistence type="inferred from homology"/>
<dbReference type="PANTHER" id="PTHR44390:SF1">
    <property type="entry name" value="CENTROSOMAL PROTEIN OF 41 KDA"/>
    <property type="match status" value="1"/>
</dbReference>
<keyword evidence="9" id="KW-0966">Cell projection</keyword>
<dbReference type="InterPro" id="IPR001763">
    <property type="entry name" value="Rhodanese-like_dom"/>
</dbReference>
<keyword evidence="8" id="KW-0206">Cytoskeleton</keyword>
<dbReference type="Proteomes" id="UP000674143">
    <property type="component" value="Unassembled WGS sequence"/>
</dbReference>
<keyword evidence="3" id="KW-0813">Transport</keyword>
<dbReference type="SMR" id="A0A836GHV7"/>
<dbReference type="RefSeq" id="XP_067059744.1">
    <property type="nucleotide sequence ID" value="XM_067203094.1"/>
</dbReference>
<evidence type="ECO:0000256" key="2">
    <source>
        <dbReference type="ARBA" id="ARBA00004300"/>
    </source>
</evidence>
<evidence type="ECO:0000256" key="4">
    <source>
        <dbReference type="ARBA" id="ARBA00022490"/>
    </source>
</evidence>
<evidence type="ECO:0000256" key="5">
    <source>
        <dbReference type="ARBA" id="ARBA00022794"/>
    </source>
</evidence>
<dbReference type="AlphaFoldDB" id="A0A836GHV7"/>
<dbReference type="FunFam" id="3.40.250.10:FF:000123">
    <property type="entry name" value="Rhodanese-like domain containing protein, putative"/>
    <property type="match status" value="1"/>
</dbReference>
<keyword evidence="6" id="KW-0653">Protein transport</keyword>
<dbReference type="InterPro" id="IPR036873">
    <property type="entry name" value="Rhodanese-like_dom_sf"/>
</dbReference>
<comment type="similarity">
    <text evidence="10">Belongs to the CEP41 family.</text>
</comment>
<evidence type="ECO:0000256" key="10">
    <source>
        <dbReference type="ARBA" id="ARBA00038465"/>
    </source>
</evidence>
<feature type="domain" description="Rhodanese" evidence="12">
    <location>
        <begin position="100"/>
        <end position="197"/>
    </location>
</feature>
<dbReference type="PROSITE" id="PS50206">
    <property type="entry name" value="RHODANESE_3"/>
    <property type="match status" value="1"/>
</dbReference>
<dbReference type="EMBL" id="JAFHLR010000034">
    <property type="protein sequence ID" value="KAG5467942.1"/>
    <property type="molecule type" value="Genomic_DNA"/>
</dbReference>
<dbReference type="InterPro" id="IPR051889">
    <property type="entry name" value="CEP41"/>
</dbReference>
<evidence type="ECO:0000256" key="6">
    <source>
        <dbReference type="ARBA" id="ARBA00022927"/>
    </source>
</evidence>
<dbReference type="GO" id="GO:0005813">
    <property type="term" value="C:centrosome"/>
    <property type="evidence" value="ECO:0007669"/>
    <property type="project" value="UniProtKB-SubCell"/>
</dbReference>
<dbReference type="Pfam" id="PF00581">
    <property type="entry name" value="Rhodanese"/>
    <property type="match status" value="1"/>
</dbReference>
<dbReference type="GO" id="GO:0015031">
    <property type="term" value="P:protein transport"/>
    <property type="evidence" value="ECO:0007669"/>
    <property type="project" value="UniProtKB-KW"/>
</dbReference>
<evidence type="ECO:0000313" key="14">
    <source>
        <dbReference type="Proteomes" id="UP000674143"/>
    </source>
</evidence>
<keyword evidence="14" id="KW-1185">Reference proteome</keyword>
<dbReference type="SMART" id="SM00450">
    <property type="entry name" value="RHOD"/>
    <property type="match status" value="1"/>
</dbReference>
<dbReference type="KEGG" id="loi:92357028"/>
<reference evidence="14" key="1">
    <citation type="journal article" date="2021" name="Microbiol. Resour. Announc.">
        <title>LGAAP: Leishmaniinae Genome Assembly and Annotation Pipeline.</title>
        <authorList>
            <person name="Almutairi H."/>
            <person name="Urbaniak M.D."/>
            <person name="Bates M.D."/>
            <person name="Jariyapan N."/>
            <person name="Kwakye-Nuako G."/>
            <person name="Thomaz-Soccol V."/>
            <person name="Al-Salem W.S."/>
            <person name="Dillon R.J."/>
            <person name="Bates P.A."/>
            <person name="Gatherer D."/>
        </authorList>
    </citation>
    <scope>NUCLEOTIDE SEQUENCE [LARGE SCALE GENOMIC DNA]</scope>
</reference>
<dbReference type="GO" id="GO:0060271">
    <property type="term" value="P:cilium assembly"/>
    <property type="evidence" value="ECO:0007669"/>
    <property type="project" value="TreeGrafter"/>
</dbReference>
<comment type="caution">
    <text evidence="13">The sequence shown here is derived from an EMBL/GenBank/DDBJ whole genome shotgun (WGS) entry which is preliminary data.</text>
</comment>
<dbReference type="GeneID" id="92357028"/>
<evidence type="ECO:0000256" key="8">
    <source>
        <dbReference type="ARBA" id="ARBA00023212"/>
    </source>
</evidence>
<organism evidence="13 14">
    <name type="scientific">Leishmania orientalis</name>
    <dbReference type="NCBI Taxonomy" id="2249476"/>
    <lineage>
        <taxon>Eukaryota</taxon>
        <taxon>Discoba</taxon>
        <taxon>Euglenozoa</taxon>
        <taxon>Kinetoplastea</taxon>
        <taxon>Metakinetoplastina</taxon>
        <taxon>Trypanosomatida</taxon>
        <taxon>Trypanosomatidae</taxon>
        <taxon>Leishmaniinae</taxon>
        <taxon>Leishmania</taxon>
    </lineage>
</organism>
<dbReference type="Gene3D" id="3.40.250.10">
    <property type="entry name" value="Rhodanese-like domain"/>
    <property type="match status" value="1"/>
</dbReference>
<evidence type="ECO:0000256" key="3">
    <source>
        <dbReference type="ARBA" id="ARBA00022448"/>
    </source>
</evidence>
<evidence type="ECO:0000259" key="12">
    <source>
        <dbReference type="PROSITE" id="PS50206"/>
    </source>
</evidence>
<sequence>MSINPTIGDKDVLQRRMVANPKYSGVQAVVDSGMTTQLAQYMRNNIIKTRRQPGELFQRLRTDVIAAFLRRQQPKSILQDGGFARPMDEYGGLENALDKLDTGYLLLDCREVEHYHNCHIQTALHYPKMKLHHSTNPFLPEMYAYKNKEKMWIVLYDVEEEAVVHLANTMYQKGIDNVAIIAGGLREFAQDYADLLTAESPVPIITRDLRLRRRAEEVTQARSEARTSMSHKPKSLSSSLARTTRKGTF</sequence>
<evidence type="ECO:0000256" key="9">
    <source>
        <dbReference type="ARBA" id="ARBA00023273"/>
    </source>
</evidence>
<evidence type="ECO:0000256" key="7">
    <source>
        <dbReference type="ARBA" id="ARBA00023069"/>
    </source>
</evidence>
<keyword evidence="7" id="KW-0969">Cilium</keyword>